<evidence type="ECO:0000313" key="3">
    <source>
        <dbReference type="EMBL" id="KMR02301.1"/>
    </source>
</evidence>
<reference evidence="3 4" key="1">
    <citation type="submission" date="2015-04" db="EMBL/GenBank/DDBJ databases">
        <title>Lasius niger genome sequencing.</title>
        <authorList>
            <person name="Konorov E.A."/>
            <person name="Nikitin M.A."/>
            <person name="Kirill M.V."/>
            <person name="Chang P."/>
        </authorList>
    </citation>
    <scope>NUCLEOTIDE SEQUENCE [LARGE SCALE GENOMIC DNA]</scope>
    <source>
        <tissue evidence="3">Whole</tissue>
    </source>
</reference>
<evidence type="ECO:0000313" key="4">
    <source>
        <dbReference type="Proteomes" id="UP000036403"/>
    </source>
</evidence>
<feature type="region of interest" description="Disordered" evidence="1">
    <location>
        <begin position="104"/>
        <end position="125"/>
    </location>
</feature>
<sequence length="657" mass="68830">MRSSLILEVTLLLTIAATSIVQARTIKSEHTCGSLGPGTNTCKCGEVVVKATKVQKPLVYASPEAINEAAIAREAVGRFSGLGSRSMLSNTIYNPYRGIVSASSSSSSSSSSHSTSSSSSSSSGLLGGLIGRSYYPYNLISNDASSDSGCGCGKKSEPLEASDLLSSDTDKQIVPSFPPIGDLCFPSKVENGKLQVTTKVTPAYPSKITCHPPTPEQVCVNVLNGQIDPAEMRKLGLTTASASAASGGLFGLSGASASASANAFARSNNPDAYTFRHPGSTEYGSLGRYGSSGSAVGYSSSSSLGGYGNSGSLGGYGSSSSAGYGYGSSGSVGGYSSTGYNAGYGSGYAGYGSGYAGYDGYAGYAGSQVGTMGQLHPKMSSYGLYGNKFRTLSNEFTQGSTGSYRSNCDDFDNSELPEDYSPQIPADPVSLTLAYKNLFPRITAYQKRGAFVPEDKLAFGHRTIPTETASNKKRLDVPEEKLQILDKPVVELKPISSVPIGTVGIYDEQEEAKLAELEAIERERINQEEIAEQPQGNYITYGDLGYAPINGALKKSNHLSMDSINTLDAEDSVGGCAPVGPPALDYIPGSVVINHEITKNEGEVEDGIQKDIEKVYVHHYEDDARSDEEDDGEDSTSGIFARLRSSAQKYGLPCGVA</sequence>
<dbReference type="EMBL" id="LBMM01000267">
    <property type="protein sequence ID" value="KMR02301.1"/>
    <property type="molecule type" value="Genomic_DNA"/>
</dbReference>
<dbReference type="AlphaFoldDB" id="A0A0J7P2S3"/>
<dbReference type="STRING" id="67767.A0A0J7P2S3"/>
<evidence type="ECO:0000256" key="2">
    <source>
        <dbReference type="SAM" id="SignalP"/>
    </source>
</evidence>
<organism evidence="3 4">
    <name type="scientific">Lasius niger</name>
    <name type="common">Black garden ant</name>
    <dbReference type="NCBI Taxonomy" id="67767"/>
    <lineage>
        <taxon>Eukaryota</taxon>
        <taxon>Metazoa</taxon>
        <taxon>Ecdysozoa</taxon>
        <taxon>Arthropoda</taxon>
        <taxon>Hexapoda</taxon>
        <taxon>Insecta</taxon>
        <taxon>Pterygota</taxon>
        <taxon>Neoptera</taxon>
        <taxon>Endopterygota</taxon>
        <taxon>Hymenoptera</taxon>
        <taxon>Apocrita</taxon>
        <taxon>Aculeata</taxon>
        <taxon>Formicoidea</taxon>
        <taxon>Formicidae</taxon>
        <taxon>Formicinae</taxon>
        <taxon>Lasius</taxon>
        <taxon>Lasius</taxon>
    </lineage>
</organism>
<evidence type="ECO:0000256" key="1">
    <source>
        <dbReference type="SAM" id="MobiDB-lite"/>
    </source>
</evidence>
<feature type="compositionally biased region" description="Low complexity" evidence="1">
    <location>
        <begin position="104"/>
        <end position="123"/>
    </location>
</feature>
<accession>A0A0J7P2S3</accession>
<feature type="chain" id="PRO_5005291280" evidence="2">
    <location>
        <begin position="24"/>
        <end position="657"/>
    </location>
</feature>
<name>A0A0J7P2S3_LASNI</name>
<keyword evidence="2" id="KW-0732">Signal</keyword>
<comment type="caution">
    <text evidence="3">The sequence shown here is derived from an EMBL/GenBank/DDBJ whole genome shotgun (WGS) entry which is preliminary data.</text>
</comment>
<proteinExistence type="predicted"/>
<gene>
    <name evidence="3" type="ORF">RF55_873</name>
</gene>
<dbReference type="PaxDb" id="67767-A0A0J7P2S3"/>
<dbReference type="Proteomes" id="UP000036403">
    <property type="component" value="Unassembled WGS sequence"/>
</dbReference>
<feature type="signal peptide" evidence="2">
    <location>
        <begin position="1"/>
        <end position="23"/>
    </location>
</feature>
<protein>
    <submittedName>
        <fullName evidence="3">Rho gtpase-activating protein gacu-like protein</fullName>
    </submittedName>
</protein>
<keyword evidence="4" id="KW-1185">Reference proteome</keyword>
<dbReference type="OrthoDB" id="6612717at2759"/>